<feature type="transmembrane region" description="Helical" evidence="6">
    <location>
        <begin position="12"/>
        <end position="38"/>
    </location>
</feature>
<dbReference type="InterPro" id="IPR010920">
    <property type="entry name" value="LSM_dom_sf"/>
</dbReference>
<dbReference type="SUPFAM" id="SSF50182">
    <property type="entry name" value="Sm-like ribonucleoproteins"/>
    <property type="match status" value="1"/>
</dbReference>
<feature type="compositionally biased region" description="Low complexity" evidence="5">
    <location>
        <begin position="383"/>
        <end position="395"/>
    </location>
</feature>
<feature type="domain" description="Mechanosensitive ion channel MscS" evidence="7">
    <location>
        <begin position="184"/>
        <end position="250"/>
    </location>
</feature>
<feature type="transmembrane region" description="Helical" evidence="6">
    <location>
        <begin position="59"/>
        <end position="76"/>
    </location>
</feature>
<keyword evidence="3 6" id="KW-1133">Transmembrane helix</keyword>
<feature type="compositionally biased region" description="Pro residues" evidence="5">
    <location>
        <begin position="396"/>
        <end position="413"/>
    </location>
</feature>
<evidence type="ECO:0000256" key="3">
    <source>
        <dbReference type="ARBA" id="ARBA00022989"/>
    </source>
</evidence>
<dbReference type="Gene3D" id="2.30.30.60">
    <property type="match status" value="1"/>
</dbReference>
<evidence type="ECO:0000313" key="9">
    <source>
        <dbReference type="Proteomes" id="UP000663937"/>
    </source>
</evidence>
<dbReference type="PANTHER" id="PTHR30566:SF25">
    <property type="entry name" value="INNER MEMBRANE PROTEIN"/>
    <property type="match status" value="1"/>
</dbReference>
<comment type="subcellular location">
    <subcellularLocation>
        <location evidence="1">Membrane</location>
    </subcellularLocation>
</comment>
<dbReference type="Gene3D" id="1.10.287.1260">
    <property type="match status" value="1"/>
</dbReference>
<name>A0A8A4ZCR3_9MICO</name>
<dbReference type="KEGG" id="psic:J4E96_01100"/>
<dbReference type="InterPro" id="IPR006685">
    <property type="entry name" value="MscS_channel_2nd"/>
</dbReference>
<evidence type="ECO:0000256" key="4">
    <source>
        <dbReference type="ARBA" id="ARBA00023136"/>
    </source>
</evidence>
<feature type="transmembrane region" description="Helical" evidence="6">
    <location>
        <begin position="88"/>
        <end position="114"/>
    </location>
</feature>
<dbReference type="EMBL" id="CP071868">
    <property type="protein sequence ID" value="QTE29684.1"/>
    <property type="molecule type" value="Genomic_DNA"/>
</dbReference>
<evidence type="ECO:0000256" key="6">
    <source>
        <dbReference type="SAM" id="Phobius"/>
    </source>
</evidence>
<dbReference type="Proteomes" id="UP000663937">
    <property type="component" value="Chromosome"/>
</dbReference>
<proteinExistence type="predicted"/>
<dbReference type="AlphaFoldDB" id="A0A8A4ZCR3"/>
<gene>
    <name evidence="8" type="ORF">J4E96_01100</name>
</gene>
<dbReference type="Pfam" id="PF00924">
    <property type="entry name" value="MS_channel_2nd"/>
    <property type="match status" value="1"/>
</dbReference>
<evidence type="ECO:0000256" key="1">
    <source>
        <dbReference type="ARBA" id="ARBA00004370"/>
    </source>
</evidence>
<keyword evidence="2 6" id="KW-0812">Transmembrane</keyword>
<feature type="compositionally biased region" description="Basic and acidic residues" evidence="5">
    <location>
        <begin position="501"/>
        <end position="511"/>
    </location>
</feature>
<organism evidence="8 9">
    <name type="scientific">Pengzhenrongella sicca</name>
    <dbReference type="NCBI Taxonomy" id="2819238"/>
    <lineage>
        <taxon>Bacteria</taxon>
        <taxon>Bacillati</taxon>
        <taxon>Actinomycetota</taxon>
        <taxon>Actinomycetes</taxon>
        <taxon>Micrococcales</taxon>
        <taxon>Pengzhenrongella</taxon>
    </lineage>
</organism>
<dbReference type="GO" id="GO:0016020">
    <property type="term" value="C:membrane"/>
    <property type="evidence" value="ECO:0007669"/>
    <property type="project" value="UniProtKB-SubCell"/>
</dbReference>
<evidence type="ECO:0000256" key="5">
    <source>
        <dbReference type="SAM" id="MobiDB-lite"/>
    </source>
</evidence>
<feature type="transmembrane region" description="Helical" evidence="6">
    <location>
        <begin position="135"/>
        <end position="156"/>
    </location>
</feature>
<feature type="compositionally biased region" description="Basic and acidic residues" evidence="5">
    <location>
        <begin position="481"/>
        <end position="490"/>
    </location>
</feature>
<feature type="region of interest" description="Disordered" evidence="5">
    <location>
        <begin position="477"/>
        <end position="511"/>
    </location>
</feature>
<feature type="compositionally biased region" description="Pro residues" evidence="5">
    <location>
        <begin position="357"/>
        <end position="382"/>
    </location>
</feature>
<dbReference type="RefSeq" id="WP_227423978.1">
    <property type="nucleotide sequence ID" value="NZ_CP071868.1"/>
</dbReference>
<dbReference type="PANTHER" id="PTHR30566">
    <property type="entry name" value="YNAI-RELATED MECHANOSENSITIVE ION CHANNEL"/>
    <property type="match status" value="1"/>
</dbReference>
<feature type="transmembrane region" description="Helical" evidence="6">
    <location>
        <begin position="162"/>
        <end position="181"/>
    </location>
</feature>
<accession>A0A8A4ZCR3</accession>
<sequence length="511" mass="54638">MLRTEVVDEAVGVAGPIVAVVGAAVLAFVLASLISAVVRSMARRSNLALDLIKRARRPLRAVLIIAAVWIALRLSTDSAPWRVTVEHALLIGLIVAVAFLIGALAFVVEDAALARYRMDVPDNRHARRVRTQITVLRRLTVVILAFCAIAGVLMTFPSAQAAGASLFASAGVISIVAGLAAQSSLANVFAGLQLAFTDAIRVDDVVIVEGEWGRIEEITMTYVVVHVWDDRRLIVPSTHFTTTPFQNWTRRDANLLGTVEFDLDWSVPVTPMRAELTRLLDESGDLWDHRVGILQVTEATGGFVQVRALASAIDAPTLFDLRCYVREGLVDWLQREQPAALPRTRIEGMADVAPRATPPAVRPALPAPSAPSLPAPPVPVENPPADVVGGDVAPTPVAPTPDVPTPDVPTPDVPTPDVPAPTATFPVTPPDLADAPVRRSAMRAPSSADTVRIATHNDARLFTGSIDALERAQAFGGPGREVLDEREQTAERALGQTGETAKAEAKEPPRR</sequence>
<feature type="region of interest" description="Disordered" evidence="5">
    <location>
        <begin position="357"/>
        <end position="413"/>
    </location>
</feature>
<dbReference type="GO" id="GO:0055085">
    <property type="term" value="P:transmembrane transport"/>
    <property type="evidence" value="ECO:0007669"/>
    <property type="project" value="InterPro"/>
</dbReference>
<protein>
    <submittedName>
        <fullName evidence="8">Mechanosensitive ion channel</fullName>
    </submittedName>
</protein>
<reference evidence="8" key="1">
    <citation type="submission" date="2021-03" db="EMBL/GenBank/DDBJ databases">
        <title>Pengzhenrongella sicca gen. nov., sp. nov., a new member of suborder Micrococcineae isolated from High-Arctic tundra soil.</title>
        <authorList>
            <person name="Peng F."/>
        </authorList>
    </citation>
    <scope>NUCLEOTIDE SEQUENCE</scope>
    <source>
        <strain evidence="8">LRZ-2</strain>
    </source>
</reference>
<dbReference type="InterPro" id="IPR023408">
    <property type="entry name" value="MscS_beta-dom_sf"/>
</dbReference>
<evidence type="ECO:0000259" key="7">
    <source>
        <dbReference type="Pfam" id="PF00924"/>
    </source>
</evidence>
<evidence type="ECO:0000256" key="2">
    <source>
        <dbReference type="ARBA" id="ARBA00022692"/>
    </source>
</evidence>
<keyword evidence="4 6" id="KW-0472">Membrane</keyword>
<evidence type="ECO:0000313" key="8">
    <source>
        <dbReference type="EMBL" id="QTE29684.1"/>
    </source>
</evidence>
<keyword evidence="9" id="KW-1185">Reference proteome</keyword>